<dbReference type="GO" id="GO:0004722">
    <property type="term" value="F:protein serine/threonine phosphatase activity"/>
    <property type="evidence" value="ECO:0007669"/>
    <property type="project" value="UniProtKB-EC"/>
</dbReference>
<evidence type="ECO:0000313" key="3">
    <source>
        <dbReference type="Proteomes" id="UP000052022"/>
    </source>
</evidence>
<protein>
    <submittedName>
        <fullName evidence="2">Serine/threonine phosphatase stp</fullName>
        <ecNumber evidence="2">3.1.3.16</ecNumber>
    </submittedName>
</protein>
<dbReference type="SUPFAM" id="SSF81606">
    <property type="entry name" value="PP2C-like"/>
    <property type="match status" value="1"/>
</dbReference>
<dbReference type="EC" id="3.1.3.16" evidence="2"/>
<feature type="domain" description="PPM-type phosphatase" evidence="1">
    <location>
        <begin position="10"/>
        <end position="260"/>
    </location>
</feature>
<name>A0A0N7LYN6_9RHOB</name>
<sequence length="306" mass="32793">MPCRAKITLDSAMALCQGQRARQEDCIATHFPTDGPLGFAVLADGMGGHAAGDVASRLAVSEVFAELTHWSADPSDLEQKLRQVFQSTLHNANAAIAEYADAEPDQGDLGTTLLVPVVISARLYWLSVGDSPLFLMRQNRLHRLNTEHSLAAHLDRQVARGELAPPAALAHPDRQCLTSVLSGAPVPEVDARLAPFALMPGDVVVAATDGLHGLGHQHLSNLLRKAPDRDARSLCTDLLQALSATATAEQDNTALCVIKVLPTAQPDTAQPQTVNRRPARRKITFLASGRKGTGIRCTHAMEDIPR</sequence>
<dbReference type="Proteomes" id="UP000052022">
    <property type="component" value="Unassembled WGS sequence"/>
</dbReference>
<dbReference type="InterPro" id="IPR001932">
    <property type="entry name" value="PPM-type_phosphatase-like_dom"/>
</dbReference>
<dbReference type="Gene3D" id="3.60.40.10">
    <property type="entry name" value="PPM-type phosphatase domain"/>
    <property type="match status" value="1"/>
</dbReference>
<dbReference type="SMART" id="SM00332">
    <property type="entry name" value="PP2Cc"/>
    <property type="match status" value="1"/>
</dbReference>
<keyword evidence="2" id="KW-0378">Hydrolase</keyword>
<gene>
    <name evidence="2" type="primary">stp_2</name>
    <name evidence="2" type="ORF">TRM7557_00352</name>
</gene>
<dbReference type="PROSITE" id="PS51746">
    <property type="entry name" value="PPM_2"/>
    <property type="match status" value="1"/>
</dbReference>
<accession>A0A0N7LYN6</accession>
<dbReference type="EMBL" id="CYSD01000012">
    <property type="protein sequence ID" value="CUH75369.1"/>
    <property type="molecule type" value="Genomic_DNA"/>
</dbReference>
<dbReference type="AlphaFoldDB" id="A0A0N7LYN6"/>
<evidence type="ECO:0000259" key="1">
    <source>
        <dbReference type="PROSITE" id="PS51746"/>
    </source>
</evidence>
<reference evidence="2 3" key="1">
    <citation type="submission" date="2015-09" db="EMBL/GenBank/DDBJ databases">
        <authorList>
            <consortium name="Swine Surveillance"/>
        </authorList>
    </citation>
    <scope>NUCLEOTIDE SEQUENCE [LARGE SCALE GENOMIC DNA]</scope>
    <source>
        <strain evidence="2 3">CECT 7557</strain>
    </source>
</reference>
<dbReference type="STRING" id="928856.SAMN04488049_1098"/>
<organism evidence="2 3">
    <name type="scientific">Tritonibacter multivorans</name>
    <dbReference type="NCBI Taxonomy" id="928856"/>
    <lineage>
        <taxon>Bacteria</taxon>
        <taxon>Pseudomonadati</taxon>
        <taxon>Pseudomonadota</taxon>
        <taxon>Alphaproteobacteria</taxon>
        <taxon>Rhodobacterales</taxon>
        <taxon>Paracoccaceae</taxon>
        <taxon>Tritonibacter</taxon>
    </lineage>
</organism>
<evidence type="ECO:0000313" key="2">
    <source>
        <dbReference type="EMBL" id="CUH75369.1"/>
    </source>
</evidence>
<dbReference type="SMART" id="SM00331">
    <property type="entry name" value="PP2C_SIG"/>
    <property type="match status" value="1"/>
</dbReference>
<dbReference type="CDD" id="cd00143">
    <property type="entry name" value="PP2Cc"/>
    <property type="match status" value="1"/>
</dbReference>
<keyword evidence="3" id="KW-1185">Reference proteome</keyword>
<dbReference type="InterPro" id="IPR036457">
    <property type="entry name" value="PPM-type-like_dom_sf"/>
</dbReference>
<proteinExistence type="predicted"/>
<dbReference type="RefSeq" id="WP_058288496.1">
    <property type="nucleotide sequence ID" value="NZ_CYSD01000012.1"/>
</dbReference>
<dbReference type="Pfam" id="PF13672">
    <property type="entry name" value="PP2C_2"/>
    <property type="match status" value="1"/>
</dbReference>